<dbReference type="InterPro" id="IPR036582">
    <property type="entry name" value="Mao_N_sf"/>
</dbReference>
<evidence type="ECO:0000256" key="1">
    <source>
        <dbReference type="SAM" id="SignalP"/>
    </source>
</evidence>
<dbReference type="Gene3D" id="3.30.457.10">
    <property type="entry name" value="Copper amine oxidase-like, N-terminal domain"/>
    <property type="match status" value="1"/>
</dbReference>
<comment type="caution">
    <text evidence="3">The sequence shown here is derived from an EMBL/GenBank/DDBJ whole genome shotgun (WGS) entry which is preliminary data.</text>
</comment>
<keyword evidence="4" id="KW-1185">Reference proteome</keyword>
<feature type="domain" description="Copper amine oxidase-like N-terminal" evidence="2">
    <location>
        <begin position="33"/>
        <end position="137"/>
    </location>
</feature>
<evidence type="ECO:0000313" key="3">
    <source>
        <dbReference type="EMBL" id="MRN52627.1"/>
    </source>
</evidence>
<dbReference type="SUPFAM" id="SSF55383">
    <property type="entry name" value="Copper amine oxidase, domain N"/>
    <property type="match status" value="1"/>
</dbReference>
<evidence type="ECO:0000259" key="2">
    <source>
        <dbReference type="Pfam" id="PF07833"/>
    </source>
</evidence>
<dbReference type="AlphaFoldDB" id="A0A7X2L0E0"/>
<keyword evidence="1" id="KW-0732">Signal</keyword>
<organism evidence="3 4">
    <name type="scientific">Paenibacillus monticola</name>
    <dbReference type="NCBI Taxonomy" id="2666075"/>
    <lineage>
        <taxon>Bacteria</taxon>
        <taxon>Bacillati</taxon>
        <taxon>Bacillota</taxon>
        <taxon>Bacilli</taxon>
        <taxon>Bacillales</taxon>
        <taxon>Paenibacillaceae</taxon>
        <taxon>Paenibacillus</taxon>
    </lineage>
</organism>
<dbReference type="Pfam" id="PF07833">
    <property type="entry name" value="Cu_amine_oxidN1"/>
    <property type="match status" value="1"/>
</dbReference>
<dbReference type="Proteomes" id="UP000463051">
    <property type="component" value="Unassembled WGS sequence"/>
</dbReference>
<reference evidence="3 4" key="1">
    <citation type="submission" date="2019-11" db="EMBL/GenBank/DDBJ databases">
        <title>Paenibacillus monticola sp. nov., a novel PGPR strain isolated from mountain sample in China.</title>
        <authorList>
            <person name="Zhao Q."/>
            <person name="Li H.-P."/>
            <person name="Zhang J.-L."/>
        </authorList>
    </citation>
    <scope>NUCLEOTIDE SEQUENCE [LARGE SCALE GENOMIC DNA]</scope>
    <source>
        <strain evidence="3 4">LC-T2</strain>
    </source>
</reference>
<feature type="chain" id="PRO_5030932698" description="Copper amine oxidase-like N-terminal domain-containing protein" evidence="1">
    <location>
        <begin position="26"/>
        <end position="303"/>
    </location>
</feature>
<gene>
    <name evidence="3" type="ORF">GJB61_06405</name>
</gene>
<feature type="signal peptide" evidence="1">
    <location>
        <begin position="1"/>
        <end position="25"/>
    </location>
</feature>
<protein>
    <recommendedName>
        <fullName evidence="2">Copper amine oxidase-like N-terminal domain-containing protein</fullName>
    </recommendedName>
</protein>
<evidence type="ECO:0000313" key="4">
    <source>
        <dbReference type="Proteomes" id="UP000463051"/>
    </source>
</evidence>
<proteinExistence type="predicted"/>
<accession>A0A7X2L0E0</accession>
<name>A0A7X2L0E0_9BACL</name>
<dbReference type="RefSeq" id="WP_154117629.1">
    <property type="nucleotide sequence ID" value="NZ_WJXB01000002.1"/>
</dbReference>
<sequence>MIRKAGLQFLIFMLFSLCGIGSAVAASNLKIMVNNSSVEYGVLLVSGRTMVPIKVFQSFNNTVIQWDAVAKKATITRDATIIELIAGKWMVSVNSKLVPLDAPVKIVEGRVTVPLRFIAEALGASVKVDAITKTVWIQESASAAIVKNFNSGDLVISRKAAMQMPVDESEPYQLTADDEALSVTYYFPKGKSDRYFVVYGDLVTYYEIYHNIKKVMWAADLDSSKEAVNKDITFLFGHPVQKEYGVKPVLSDGYAYFYDSIWGSQVLYGMVYTDGTSAESGQLNDWPDTRYYFIVAIPGETKL</sequence>
<dbReference type="InterPro" id="IPR012854">
    <property type="entry name" value="Cu_amine_oxidase-like_N"/>
</dbReference>
<dbReference type="EMBL" id="WJXB01000002">
    <property type="protein sequence ID" value="MRN52627.1"/>
    <property type="molecule type" value="Genomic_DNA"/>
</dbReference>